<evidence type="ECO:0000313" key="2">
    <source>
        <dbReference type="EMBL" id="KAH9378985.1"/>
    </source>
</evidence>
<comment type="caution">
    <text evidence="2">The sequence shown here is derived from an EMBL/GenBank/DDBJ whole genome shotgun (WGS) entry which is preliminary data.</text>
</comment>
<sequence length="215" mass="23924">MHPTKHKGRREARAKALSKLLQYIAPHRVAYTDAALVCAGEVLAVACTGDDNSKVASLRTPVSEEIRIGDQVAIALAIIQHPRYIYSDSQDACRAYIRGRIYPDAHHILDPHHPPEKKQTISIIWTPSHTQTEGRGNARAHHLAREEAGARAVVSGDKDPEERLDPPTPLTTFRSISKRYRERGAFYDPIIICLTRGSKSSGVFSRATPTRHQPE</sequence>
<dbReference type="GO" id="GO:0003676">
    <property type="term" value="F:nucleic acid binding"/>
    <property type="evidence" value="ECO:0007669"/>
    <property type="project" value="InterPro"/>
</dbReference>
<name>A0A9J6GVQ6_HAELO</name>
<dbReference type="Gene3D" id="3.30.420.10">
    <property type="entry name" value="Ribonuclease H-like superfamily/Ribonuclease H"/>
    <property type="match status" value="1"/>
</dbReference>
<feature type="compositionally biased region" description="Basic and acidic residues" evidence="1">
    <location>
        <begin position="156"/>
        <end position="165"/>
    </location>
</feature>
<dbReference type="AlphaFoldDB" id="A0A9J6GVQ6"/>
<feature type="region of interest" description="Disordered" evidence="1">
    <location>
        <begin position="147"/>
        <end position="170"/>
    </location>
</feature>
<keyword evidence="3" id="KW-1185">Reference proteome</keyword>
<dbReference type="EMBL" id="JABSTR010000009">
    <property type="protein sequence ID" value="KAH9378985.1"/>
    <property type="molecule type" value="Genomic_DNA"/>
</dbReference>
<gene>
    <name evidence="2" type="ORF">HPB48_011356</name>
</gene>
<reference evidence="2 3" key="1">
    <citation type="journal article" date="2020" name="Cell">
        <title>Large-Scale Comparative Analyses of Tick Genomes Elucidate Their Genetic Diversity and Vector Capacities.</title>
        <authorList>
            <consortium name="Tick Genome and Microbiome Consortium (TIGMIC)"/>
            <person name="Jia N."/>
            <person name="Wang J."/>
            <person name="Shi W."/>
            <person name="Du L."/>
            <person name="Sun Y."/>
            <person name="Zhan W."/>
            <person name="Jiang J.F."/>
            <person name="Wang Q."/>
            <person name="Zhang B."/>
            <person name="Ji P."/>
            <person name="Bell-Sakyi L."/>
            <person name="Cui X.M."/>
            <person name="Yuan T.T."/>
            <person name="Jiang B.G."/>
            <person name="Yang W.F."/>
            <person name="Lam T.T."/>
            <person name="Chang Q.C."/>
            <person name="Ding S.J."/>
            <person name="Wang X.J."/>
            <person name="Zhu J.G."/>
            <person name="Ruan X.D."/>
            <person name="Zhao L."/>
            <person name="Wei J.T."/>
            <person name="Ye R.Z."/>
            <person name="Que T.C."/>
            <person name="Du C.H."/>
            <person name="Zhou Y.H."/>
            <person name="Cheng J.X."/>
            <person name="Dai P.F."/>
            <person name="Guo W.B."/>
            <person name="Han X.H."/>
            <person name="Huang E.J."/>
            <person name="Li L.F."/>
            <person name="Wei W."/>
            <person name="Gao Y.C."/>
            <person name="Liu J.Z."/>
            <person name="Shao H.Z."/>
            <person name="Wang X."/>
            <person name="Wang C.C."/>
            <person name="Yang T.C."/>
            <person name="Huo Q.B."/>
            <person name="Li W."/>
            <person name="Chen H.Y."/>
            <person name="Chen S.E."/>
            <person name="Zhou L.G."/>
            <person name="Ni X.B."/>
            <person name="Tian J.H."/>
            <person name="Sheng Y."/>
            <person name="Liu T."/>
            <person name="Pan Y.S."/>
            <person name="Xia L.Y."/>
            <person name="Li J."/>
            <person name="Zhao F."/>
            <person name="Cao W.C."/>
        </authorList>
    </citation>
    <scope>NUCLEOTIDE SEQUENCE [LARGE SCALE GENOMIC DNA]</scope>
    <source>
        <strain evidence="2">HaeL-2018</strain>
    </source>
</reference>
<proteinExistence type="predicted"/>
<dbReference type="VEuPathDB" id="VectorBase:HLOH_054367"/>
<accession>A0A9J6GVQ6</accession>
<dbReference type="SUPFAM" id="SSF53098">
    <property type="entry name" value="Ribonuclease H-like"/>
    <property type="match status" value="1"/>
</dbReference>
<protein>
    <submittedName>
        <fullName evidence="2">Uncharacterized protein</fullName>
    </submittedName>
</protein>
<dbReference type="Proteomes" id="UP000821853">
    <property type="component" value="Unassembled WGS sequence"/>
</dbReference>
<evidence type="ECO:0000256" key="1">
    <source>
        <dbReference type="SAM" id="MobiDB-lite"/>
    </source>
</evidence>
<dbReference type="InterPro" id="IPR036397">
    <property type="entry name" value="RNaseH_sf"/>
</dbReference>
<organism evidence="2 3">
    <name type="scientific">Haemaphysalis longicornis</name>
    <name type="common">Bush tick</name>
    <dbReference type="NCBI Taxonomy" id="44386"/>
    <lineage>
        <taxon>Eukaryota</taxon>
        <taxon>Metazoa</taxon>
        <taxon>Ecdysozoa</taxon>
        <taxon>Arthropoda</taxon>
        <taxon>Chelicerata</taxon>
        <taxon>Arachnida</taxon>
        <taxon>Acari</taxon>
        <taxon>Parasitiformes</taxon>
        <taxon>Ixodida</taxon>
        <taxon>Ixodoidea</taxon>
        <taxon>Ixodidae</taxon>
        <taxon>Haemaphysalinae</taxon>
        <taxon>Haemaphysalis</taxon>
    </lineage>
</organism>
<evidence type="ECO:0000313" key="3">
    <source>
        <dbReference type="Proteomes" id="UP000821853"/>
    </source>
</evidence>
<dbReference type="InterPro" id="IPR012337">
    <property type="entry name" value="RNaseH-like_sf"/>
</dbReference>